<gene>
    <name evidence="1" type="ORF">CASFOL_030435</name>
</gene>
<sequence length="68" mass="7521">MTINKSQGQSLSNVGLYLEKPVFSHGQLYVAVSRVTNRKGLRILVCGEDNSTLNSTDNVVYKEVFTSI</sequence>
<proteinExistence type="predicted"/>
<dbReference type="EMBL" id="JAVIJP010000048">
    <property type="protein sequence ID" value="KAL3625906.1"/>
    <property type="molecule type" value="Genomic_DNA"/>
</dbReference>
<dbReference type="InterPro" id="IPR027417">
    <property type="entry name" value="P-loop_NTPase"/>
</dbReference>
<evidence type="ECO:0008006" key="3">
    <source>
        <dbReference type="Google" id="ProtNLM"/>
    </source>
</evidence>
<name>A0ABD3C997_9LAMI</name>
<comment type="caution">
    <text evidence="1">The sequence shown here is derived from an EMBL/GenBank/DDBJ whole genome shotgun (WGS) entry which is preliminary data.</text>
</comment>
<dbReference type="CDD" id="cd18809">
    <property type="entry name" value="SF1_C_RecD"/>
    <property type="match status" value="1"/>
</dbReference>
<keyword evidence="2" id="KW-1185">Reference proteome</keyword>
<protein>
    <recommendedName>
        <fullName evidence="3">ATP-dependent DNA helicase</fullName>
    </recommendedName>
</protein>
<reference evidence="2" key="1">
    <citation type="journal article" date="2024" name="IScience">
        <title>Strigolactones Initiate the Formation of Haustorium-like Structures in Castilleja.</title>
        <authorList>
            <person name="Buerger M."/>
            <person name="Peterson D."/>
            <person name="Chory J."/>
        </authorList>
    </citation>
    <scope>NUCLEOTIDE SEQUENCE [LARGE SCALE GENOMIC DNA]</scope>
</reference>
<dbReference type="SUPFAM" id="SSF52540">
    <property type="entry name" value="P-loop containing nucleoside triphosphate hydrolases"/>
    <property type="match status" value="1"/>
</dbReference>
<evidence type="ECO:0000313" key="2">
    <source>
        <dbReference type="Proteomes" id="UP001632038"/>
    </source>
</evidence>
<dbReference type="Proteomes" id="UP001632038">
    <property type="component" value="Unassembled WGS sequence"/>
</dbReference>
<dbReference type="AlphaFoldDB" id="A0ABD3C997"/>
<organism evidence="1 2">
    <name type="scientific">Castilleja foliolosa</name>
    <dbReference type="NCBI Taxonomy" id="1961234"/>
    <lineage>
        <taxon>Eukaryota</taxon>
        <taxon>Viridiplantae</taxon>
        <taxon>Streptophyta</taxon>
        <taxon>Embryophyta</taxon>
        <taxon>Tracheophyta</taxon>
        <taxon>Spermatophyta</taxon>
        <taxon>Magnoliopsida</taxon>
        <taxon>eudicotyledons</taxon>
        <taxon>Gunneridae</taxon>
        <taxon>Pentapetalae</taxon>
        <taxon>asterids</taxon>
        <taxon>lamiids</taxon>
        <taxon>Lamiales</taxon>
        <taxon>Orobanchaceae</taxon>
        <taxon>Pedicularideae</taxon>
        <taxon>Castillejinae</taxon>
        <taxon>Castilleja</taxon>
    </lineage>
</organism>
<accession>A0ABD3C997</accession>
<evidence type="ECO:0000313" key="1">
    <source>
        <dbReference type="EMBL" id="KAL3625906.1"/>
    </source>
</evidence>